<feature type="compositionally biased region" description="Basic and acidic residues" evidence="5">
    <location>
        <begin position="1046"/>
        <end position="1066"/>
    </location>
</feature>
<feature type="compositionally biased region" description="Basic and acidic residues" evidence="5">
    <location>
        <begin position="1269"/>
        <end position="1285"/>
    </location>
</feature>
<feature type="compositionally biased region" description="Low complexity" evidence="5">
    <location>
        <begin position="1614"/>
        <end position="1627"/>
    </location>
</feature>
<dbReference type="SUPFAM" id="SSF64593">
    <property type="entry name" value="Intermediate filament protein, coiled coil region"/>
    <property type="match status" value="1"/>
</dbReference>
<feature type="compositionally biased region" description="Basic and acidic residues" evidence="5">
    <location>
        <begin position="860"/>
        <end position="883"/>
    </location>
</feature>
<evidence type="ECO:0000256" key="3">
    <source>
        <dbReference type="RuleBase" id="RU000685"/>
    </source>
</evidence>
<evidence type="ECO:0000313" key="7">
    <source>
        <dbReference type="EMBL" id="CAI9151292.1"/>
    </source>
</evidence>
<feature type="compositionally biased region" description="Basic and acidic residues" evidence="5">
    <location>
        <begin position="724"/>
        <end position="779"/>
    </location>
</feature>
<feature type="region of interest" description="Disordered" evidence="5">
    <location>
        <begin position="336"/>
        <end position="364"/>
    </location>
</feature>
<feature type="compositionally biased region" description="Basic and acidic residues" evidence="5">
    <location>
        <begin position="1013"/>
        <end position="1027"/>
    </location>
</feature>
<dbReference type="PROSITE" id="PS51842">
    <property type="entry name" value="IF_ROD_2"/>
    <property type="match status" value="1"/>
</dbReference>
<feature type="compositionally biased region" description="Low complexity" evidence="5">
    <location>
        <begin position="447"/>
        <end position="459"/>
    </location>
</feature>
<feature type="compositionally biased region" description="Basic and acidic residues" evidence="5">
    <location>
        <begin position="891"/>
        <end position="926"/>
    </location>
</feature>
<feature type="domain" description="IF rod" evidence="6">
    <location>
        <begin position="8"/>
        <end position="313"/>
    </location>
</feature>
<dbReference type="Pfam" id="PF00038">
    <property type="entry name" value="Filament"/>
    <property type="match status" value="2"/>
</dbReference>
<dbReference type="SMART" id="SM01391">
    <property type="entry name" value="Filament"/>
    <property type="match status" value="1"/>
</dbReference>
<feature type="coiled-coil region" evidence="4">
    <location>
        <begin position="218"/>
        <end position="284"/>
    </location>
</feature>
<feature type="compositionally biased region" description="Low complexity" evidence="5">
    <location>
        <begin position="344"/>
        <end position="364"/>
    </location>
</feature>
<keyword evidence="8" id="KW-1185">Reference proteome</keyword>
<feature type="compositionally biased region" description="Acidic residues" evidence="5">
    <location>
        <begin position="1419"/>
        <end position="1436"/>
    </location>
</feature>
<feature type="compositionally biased region" description="Basic and acidic residues" evidence="5">
    <location>
        <begin position="1395"/>
        <end position="1405"/>
    </location>
</feature>
<feature type="coiled-coil region" evidence="4">
    <location>
        <begin position="12"/>
        <end position="46"/>
    </location>
</feature>
<evidence type="ECO:0000256" key="1">
    <source>
        <dbReference type="ARBA" id="ARBA00022754"/>
    </source>
</evidence>
<evidence type="ECO:0000256" key="5">
    <source>
        <dbReference type="SAM" id="MobiDB-lite"/>
    </source>
</evidence>
<feature type="compositionally biased region" description="Basic and acidic residues" evidence="5">
    <location>
        <begin position="535"/>
        <end position="555"/>
    </location>
</feature>
<feature type="compositionally biased region" description="Pro residues" evidence="5">
    <location>
        <begin position="161"/>
        <end position="172"/>
    </location>
</feature>
<organism evidence="7 8">
    <name type="scientific">Rangifer tarandus platyrhynchus</name>
    <name type="common">Svalbard reindeer</name>
    <dbReference type="NCBI Taxonomy" id="3082113"/>
    <lineage>
        <taxon>Eukaryota</taxon>
        <taxon>Metazoa</taxon>
        <taxon>Chordata</taxon>
        <taxon>Craniata</taxon>
        <taxon>Vertebrata</taxon>
        <taxon>Euteleostomi</taxon>
        <taxon>Mammalia</taxon>
        <taxon>Eutheria</taxon>
        <taxon>Laurasiatheria</taxon>
        <taxon>Artiodactyla</taxon>
        <taxon>Ruminantia</taxon>
        <taxon>Pecora</taxon>
        <taxon>Cervidae</taxon>
        <taxon>Odocoileinae</taxon>
        <taxon>Rangifer</taxon>
    </lineage>
</organism>
<feature type="compositionally biased region" description="Acidic residues" evidence="5">
    <location>
        <begin position="1554"/>
        <end position="1575"/>
    </location>
</feature>
<evidence type="ECO:0000313" key="8">
    <source>
        <dbReference type="Proteomes" id="UP001176941"/>
    </source>
</evidence>
<feature type="region of interest" description="Disordered" evidence="5">
    <location>
        <begin position="439"/>
        <end position="506"/>
    </location>
</feature>
<feature type="region of interest" description="Disordered" evidence="5">
    <location>
        <begin position="1232"/>
        <end position="1757"/>
    </location>
</feature>
<dbReference type="InterPro" id="IPR031211">
    <property type="entry name" value="Nestin"/>
</dbReference>
<feature type="compositionally biased region" description="Basic and acidic residues" evidence="5">
    <location>
        <begin position="1300"/>
        <end position="1311"/>
    </location>
</feature>
<accession>A0ABN8XPL4</accession>
<proteinExistence type="inferred from homology"/>
<reference evidence="7" key="1">
    <citation type="submission" date="2023-04" db="EMBL/GenBank/DDBJ databases">
        <authorList>
            <consortium name="ELIXIR-Norway"/>
        </authorList>
    </citation>
    <scope>NUCLEOTIDE SEQUENCE [LARGE SCALE GENOMIC DNA]</scope>
</reference>
<gene>
    <name evidence="7" type="ORF">MRATA1EN1_LOCUS254</name>
</gene>
<dbReference type="PANTHER" id="PTHR47051">
    <property type="entry name" value="NESTIN"/>
    <property type="match status" value="1"/>
</dbReference>
<name>A0ABN8XPL4_RANTA</name>
<comment type="similarity">
    <text evidence="3">Belongs to the intermediate filament family.</text>
</comment>
<feature type="compositionally biased region" description="Basic and acidic residues" evidence="5">
    <location>
        <begin position="703"/>
        <end position="715"/>
    </location>
</feature>
<dbReference type="InterPro" id="IPR039008">
    <property type="entry name" value="IF_rod_dom"/>
</dbReference>
<keyword evidence="1 3" id="KW-0403">Intermediate filament</keyword>
<feature type="compositionally biased region" description="Basic and acidic residues" evidence="5">
    <location>
        <begin position="787"/>
        <end position="830"/>
    </location>
</feature>
<dbReference type="InterPro" id="IPR018039">
    <property type="entry name" value="IF_conserved"/>
</dbReference>
<dbReference type="Gene3D" id="1.20.5.170">
    <property type="match status" value="1"/>
</dbReference>
<evidence type="ECO:0000259" key="6">
    <source>
        <dbReference type="PROSITE" id="PS51842"/>
    </source>
</evidence>
<feature type="compositionally biased region" description="Basic and acidic residues" evidence="5">
    <location>
        <begin position="1321"/>
        <end position="1335"/>
    </location>
</feature>
<protein>
    <recommendedName>
        <fullName evidence="6">IF rod domain-containing protein</fullName>
    </recommendedName>
</protein>
<evidence type="ECO:0000256" key="4">
    <source>
        <dbReference type="SAM" id="Coils"/>
    </source>
</evidence>
<sequence length="1757" mass="192848">MEGCLGEESFQMWELNRRLEAYLARVKALEEQNELLSAELGGLRAQAGDASWRARADDELAALRALVDQRWREKHAAEVARDNLAEEVEGVASRCQQLRLARERTAEEVARSRRAVEAEKCAQTWLSTQAAELERELEALRAAHEEERAGLNAQAACAPRGPAPPRGPPAPAPEVEELAQRLGEAWRGAVRGYQERVAHMETSLGQARERLGHALQGAREGRLELQQLQAERSGLQERRAALEQRLESRWQERLRTAEQFQLAVEALEQEKQGLQSQIAQVLEGRQQLAHLKMSLSLEVATYRTLLEAENSRLQTPGGGSKASLGFLDPKLELHFPGTPEGRRPGPLLSVLSPTPLSSPLPGTLETPVPTFLKSQEFLQARTPTSASTPIPPTPQAPCPAVDAKIRAQDAPVSLPQPRVGRQQVPEVMWAEAKVAIPASVLPGPEEPGGQQQEPSPSQSPEDHASLAPALSPDHSSLEAKGGEPSGSRESSRPQEEDEGQLWGLAEKETVVEVKAVSSLQQETWQEEEDLDMKEIQDSQGPLEKETLKSLEEEIQKPSIPLEKQSHETIRSLEKENLELLRPLEEENLETLKILEKENQELLKSLEGKEMEVVRSLEKETLELLKPIAKEDPQTLPSLEKENQEITRSLEVNVETFLYPGKENQELVRSLEEGNIESLRTLEKESQEPLRCQEVENQETLRLLAKENQEPLRSLEEDQEISRPLGKENHESLRAPEDENHEALRPLEKENPESLRSLEEDQEAVRPSEKENQELLRSLETENQESLRSLEEDQEEIRALEEDRETERPLEKEKQESLRSLEDQEAMRPLEEENQEPLRSLEKEKQEAMRPLEEENQELLRSLEKEKQESLRSLEDQEAMRPLEEENQEPLRSLEKEKQEAMRPLEEEGKQELLRSLEDQEAMRSLEEESQMTLSPLEKVKPETLKSLGKDQEIVIPLEKENQELLRSLNEESIEAVRSLETETPEPLKPTEEENLEILKPLEEESQEPLESVEGNHKTLRPPDKENQESLGSLAEWDVENSQSLEEADKGSLRHLEEQENAEKEESQASLRPLEDQGQELPLSAHQQKWEDITQGDQELDQDRPPGRAGVDSEDGAELGLKEQAGFPANGEVVEQGGLHLTATGEAWGAGEGQPGGPEPEEQRLPAEGAGGAGGAEGLQDPEEQPEQVGALGLPAAQGMSEVMEPVLEDEDVAPRDGRASPEVTLELETAMGRSAGVERGPEQEVVGLEDPGGLAREEVMEPPLGEGGVEAKKVQGLEGPRKELEEAGTLEPEVSTLPRKSRDPLETPRDWEESESGVPGKTERVSAETLCHEGSDTPQPRPLGSEGAEEDAKPLLGPPSLRPTESCSPTLIPEDAAGPQPLAEGNQEASWGLEGRAEVPGKADGEQEDLSSGGIPEGLQEEGEESREESEADELGETLPDSTPLGLYLRSPASPKWDLPGEQRPSPQGEPRKEGWDPAVPASKGLGAHPSEEEEEEGDEEEERGHDSELSEEFEDLGTEASLLPGVPGEGEEPLSQVPQLLLEPAAWDRDGESDGFADEEESGEEGEEEDEEEGREPGAGRWGPVPSVGSLPAPSGPQGGNLLGSETADVSVPWDDGPRAAAPDAPMTAPETESQNITEASGSEEESDAAPLEREDQVPGPLGTLSGVEGTPDVGGPGPSLKEELEHVNGGVVNGLEQSEGIGQGAAEGDQGSPLEEEGGSLKAPWAGAPLHLGQGQFLKFSQREGDGDSWSSGED</sequence>
<feature type="compositionally biased region" description="Basic and acidic residues" evidence="5">
    <location>
        <begin position="838"/>
        <end position="852"/>
    </location>
</feature>
<feature type="compositionally biased region" description="Acidic residues" evidence="5">
    <location>
        <begin position="1492"/>
        <end position="1502"/>
    </location>
</feature>
<feature type="region of interest" description="Disordered" evidence="5">
    <location>
        <begin position="535"/>
        <end position="567"/>
    </location>
</feature>
<keyword evidence="2 4" id="KW-0175">Coiled coil</keyword>
<feature type="compositionally biased region" description="Basic and acidic residues" evidence="5">
    <location>
        <begin position="937"/>
        <end position="952"/>
    </location>
</feature>
<dbReference type="PROSITE" id="PS00226">
    <property type="entry name" value="IF_ROD_1"/>
    <property type="match status" value="1"/>
</dbReference>
<dbReference type="EMBL" id="OX459937">
    <property type="protein sequence ID" value="CAI9151292.1"/>
    <property type="molecule type" value="Genomic_DNA"/>
</dbReference>
<dbReference type="PANTHER" id="PTHR47051:SF1">
    <property type="entry name" value="NESTIN"/>
    <property type="match status" value="1"/>
</dbReference>
<feature type="region of interest" description="Disordered" evidence="5">
    <location>
        <begin position="701"/>
        <end position="952"/>
    </location>
</feature>
<feature type="region of interest" description="Disordered" evidence="5">
    <location>
        <begin position="975"/>
        <end position="1197"/>
    </location>
</feature>
<feature type="region of interest" description="Disordered" evidence="5">
    <location>
        <begin position="146"/>
        <end position="172"/>
    </location>
</feature>
<dbReference type="Proteomes" id="UP001176941">
    <property type="component" value="Chromosome 1"/>
</dbReference>
<evidence type="ECO:0000256" key="2">
    <source>
        <dbReference type="ARBA" id="ARBA00023054"/>
    </source>
</evidence>